<name>A0A7X6RKP4_9NOCA</name>
<accession>A0A7X6RKP4</accession>
<dbReference type="Proteomes" id="UP000523447">
    <property type="component" value="Unassembled WGS sequence"/>
</dbReference>
<evidence type="ECO:0000313" key="2">
    <source>
        <dbReference type="Proteomes" id="UP000523447"/>
    </source>
</evidence>
<dbReference type="EMBL" id="JAAXPE010000045">
    <property type="protein sequence ID" value="NKY89390.1"/>
    <property type="molecule type" value="Genomic_DNA"/>
</dbReference>
<evidence type="ECO:0000313" key="1">
    <source>
        <dbReference type="EMBL" id="NKY89390.1"/>
    </source>
</evidence>
<dbReference type="AlphaFoldDB" id="A0A7X6RKP4"/>
<keyword evidence="2" id="KW-1185">Reference proteome</keyword>
<protein>
    <submittedName>
        <fullName evidence="1">Uncharacterized protein</fullName>
    </submittedName>
</protein>
<sequence>MRQKAFVHADGFLAEFLCRVHLLELSAARARELRAIHRSHHPDECTVHLETAYLLLISDGEGV</sequence>
<proteinExistence type="predicted"/>
<organism evidence="1 2">
    <name type="scientific">Nocardia veterana</name>
    <dbReference type="NCBI Taxonomy" id="132249"/>
    <lineage>
        <taxon>Bacteria</taxon>
        <taxon>Bacillati</taxon>
        <taxon>Actinomycetota</taxon>
        <taxon>Actinomycetes</taxon>
        <taxon>Mycobacteriales</taxon>
        <taxon>Nocardiaceae</taxon>
        <taxon>Nocardia</taxon>
    </lineage>
</organism>
<reference evidence="1 2" key="1">
    <citation type="submission" date="2020-04" db="EMBL/GenBank/DDBJ databases">
        <title>MicrobeNet Type strains.</title>
        <authorList>
            <person name="Nicholson A.C."/>
        </authorList>
    </citation>
    <scope>NUCLEOTIDE SEQUENCE [LARGE SCALE GENOMIC DNA]</scope>
    <source>
        <strain evidence="1 2">DSM 44445</strain>
    </source>
</reference>
<gene>
    <name evidence="1" type="ORF">HGA07_27800</name>
</gene>
<comment type="caution">
    <text evidence="1">The sequence shown here is derived from an EMBL/GenBank/DDBJ whole genome shotgun (WGS) entry which is preliminary data.</text>
</comment>